<protein>
    <submittedName>
        <fullName evidence="2">Uncharacterized protein</fullName>
    </submittedName>
</protein>
<feature type="region of interest" description="Disordered" evidence="1">
    <location>
        <begin position="103"/>
        <end position="125"/>
    </location>
</feature>
<accession>A0A419EVK4</accession>
<evidence type="ECO:0000313" key="3">
    <source>
        <dbReference type="Proteomes" id="UP000285961"/>
    </source>
</evidence>
<gene>
    <name evidence="2" type="ORF">C4532_13170</name>
</gene>
<proteinExistence type="predicted"/>
<dbReference type="AlphaFoldDB" id="A0A419EVK4"/>
<dbReference type="EMBL" id="QZKI01000093">
    <property type="protein sequence ID" value="RJP68223.1"/>
    <property type="molecule type" value="Genomic_DNA"/>
</dbReference>
<dbReference type="Proteomes" id="UP000285961">
    <property type="component" value="Unassembled WGS sequence"/>
</dbReference>
<sequence>MGTQMREKKTLLSMTRAFRVDIQDIQQKGAGYYSCGPFVTRYNKLLTKARELFSDEQTALLNSFDEIADTKSVDPADKMKVTQHVLIELGQLITYMESVITQEEEGRRKQASGGVSPEKDSGGNA</sequence>
<organism evidence="2 3">
    <name type="scientific">Candidatus Abyssobacteria bacterium SURF_17</name>
    <dbReference type="NCBI Taxonomy" id="2093361"/>
    <lineage>
        <taxon>Bacteria</taxon>
        <taxon>Pseudomonadati</taxon>
        <taxon>Candidatus Hydrogenedentota</taxon>
        <taxon>Candidatus Abyssobacteria</taxon>
    </lineage>
</organism>
<comment type="caution">
    <text evidence="2">The sequence shown here is derived from an EMBL/GenBank/DDBJ whole genome shotgun (WGS) entry which is preliminary data.</text>
</comment>
<evidence type="ECO:0000256" key="1">
    <source>
        <dbReference type="SAM" id="MobiDB-lite"/>
    </source>
</evidence>
<evidence type="ECO:0000313" key="2">
    <source>
        <dbReference type="EMBL" id="RJP68223.1"/>
    </source>
</evidence>
<reference evidence="2 3" key="1">
    <citation type="journal article" date="2017" name="ISME J.">
        <title>Energy and carbon metabolisms in a deep terrestrial subsurface fluid microbial community.</title>
        <authorList>
            <person name="Momper L."/>
            <person name="Jungbluth S.P."/>
            <person name="Lee M.D."/>
            <person name="Amend J.P."/>
        </authorList>
    </citation>
    <scope>NUCLEOTIDE SEQUENCE [LARGE SCALE GENOMIC DNA]</scope>
    <source>
        <strain evidence="2">SURF_17</strain>
    </source>
</reference>
<name>A0A419EVK4_9BACT</name>